<evidence type="ECO:0000313" key="2">
    <source>
        <dbReference type="Proteomes" id="UP001341840"/>
    </source>
</evidence>
<gene>
    <name evidence="1" type="ORF">PIB30_053914</name>
</gene>
<dbReference type="EMBL" id="JASCZI010272266">
    <property type="protein sequence ID" value="MED6221370.1"/>
    <property type="molecule type" value="Genomic_DNA"/>
</dbReference>
<accession>A0ABU6ZHD5</accession>
<proteinExistence type="predicted"/>
<protein>
    <submittedName>
        <fullName evidence="1">Uncharacterized protein</fullName>
    </submittedName>
</protein>
<comment type="caution">
    <text evidence="1">The sequence shown here is derived from an EMBL/GenBank/DDBJ whole genome shotgun (WGS) entry which is preliminary data.</text>
</comment>
<evidence type="ECO:0000313" key="1">
    <source>
        <dbReference type="EMBL" id="MED6221370.1"/>
    </source>
</evidence>
<name>A0ABU6ZHD5_9FABA</name>
<reference evidence="1 2" key="1">
    <citation type="journal article" date="2023" name="Plants (Basel)">
        <title>Bridging the Gap: Combining Genomics and Transcriptomics Approaches to Understand Stylosanthes scabra, an Orphan Legume from the Brazilian Caatinga.</title>
        <authorList>
            <person name="Ferreira-Neto J.R.C."/>
            <person name="da Silva M.D."/>
            <person name="Binneck E."/>
            <person name="de Melo N.F."/>
            <person name="da Silva R.H."/>
            <person name="de Melo A.L.T.M."/>
            <person name="Pandolfi V."/>
            <person name="Bustamante F.O."/>
            <person name="Brasileiro-Vidal A.C."/>
            <person name="Benko-Iseppon A.M."/>
        </authorList>
    </citation>
    <scope>NUCLEOTIDE SEQUENCE [LARGE SCALE GENOMIC DNA]</scope>
    <source>
        <tissue evidence="1">Leaves</tissue>
    </source>
</reference>
<sequence>MAILLVTRVSFRFLANTACNSQQPNPMFYTYGNHTAFLLFFTFPGQNRSGSDKLRVAANGTSIGVPDQKLSHPKGGATYEWHCCNFAVWFIPVQIFSEGFGFRRSPNWLSTPFRLKKSTESEYLSEIPKFQGPRFTFHPPYLEFCPRNSNSIVTQFAFQERLLTSLT</sequence>
<keyword evidence="2" id="KW-1185">Reference proteome</keyword>
<organism evidence="1 2">
    <name type="scientific">Stylosanthes scabra</name>
    <dbReference type="NCBI Taxonomy" id="79078"/>
    <lineage>
        <taxon>Eukaryota</taxon>
        <taxon>Viridiplantae</taxon>
        <taxon>Streptophyta</taxon>
        <taxon>Embryophyta</taxon>
        <taxon>Tracheophyta</taxon>
        <taxon>Spermatophyta</taxon>
        <taxon>Magnoliopsida</taxon>
        <taxon>eudicotyledons</taxon>
        <taxon>Gunneridae</taxon>
        <taxon>Pentapetalae</taxon>
        <taxon>rosids</taxon>
        <taxon>fabids</taxon>
        <taxon>Fabales</taxon>
        <taxon>Fabaceae</taxon>
        <taxon>Papilionoideae</taxon>
        <taxon>50 kb inversion clade</taxon>
        <taxon>dalbergioids sensu lato</taxon>
        <taxon>Dalbergieae</taxon>
        <taxon>Pterocarpus clade</taxon>
        <taxon>Stylosanthes</taxon>
    </lineage>
</organism>
<dbReference type="Proteomes" id="UP001341840">
    <property type="component" value="Unassembled WGS sequence"/>
</dbReference>